<protein>
    <submittedName>
        <fullName evidence="1">Uncharacterized protein</fullName>
    </submittedName>
</protein>
<proteinExistence type="predicted"/>
<sequence>MTKIPIEKNTSNKENDLWNELNGHQAKLKNRRTLSFMNTNRRRISHFGTLKNSLKNRRLSLSQPSKKFIQLANASKANSENFLSLTSIKNQFRKYTEVPKDKEQSENKAAFKKLSFKTNKQKQLASEFNFETLFSHDKNLSDYLKKHFNSKNLVLVSNI</sequence>
<dbReference type="AlphaFoldDB" id="A0A3M7PUA0"/>
<organism evidence="1 2">
    <name type="scientific">Brachionus plicatilis</name>
    <name type="common">Marine rotifer</name>
    <name type="synonym">Brachionus muelleri</name>
    <dbReference type="NCBI Taxonomy" id="10195"/>
    <lineage>
        <taxon>Eukaryota</taxon>
        <taxon>Metazoa</taxon>
        <taxon>Spiralia</taxon>
        <taxon>Gnathifera</taxon>
        <taxon>Rotifera</taxon>
        <taxon>Eurotatoria</taxon>
        <taxon>Monogononta</taxon>
        <taxon>Pseudotrocha</taxon>
        <taxon>Ploima</taxon>
        <taxon>Brachionidae</taxon>
        <taxon>Brachionus</taxon>
    </lineage>
</organism>
<keyword evidence="2" id="KW-1185">Reference proteome</keyword>
<comment type="caution">
    <text evidence="1">The sequence shown here is derived from an EMBL/GenBank/DDBJ whole genome shotgun (WGS) entry which is preliminary data.</text>
</comment>
<evidence type="ECO:0000313" key="2">
    <source>
        <dbReference type="Proteomes" id="UP000276133"/>
    </source>
</evidence>
<evidence type="ECO:0000313" key="1">
    <source>
        <dbReference type="EMBL" id="RNA02321.1"/>
    </source>
</evidence>
<gene>
    <name evidence="1" type="ORF">BpHYR1_042023</name>
</gene>
<dbReference type="Proteomes" id="UP000276133">
    <property type="component" value="Unassembled WGS sequence"/>
</dbReference>
<dbReference type="EMBL" id="REGN01008920">
    <property type="protein sequence ID" value="RNA02321.1"/>
    <property type="molecule type" value="Genomic_DNA"/>
</dbReference>
<reference evidence="1 2" key="1">
    <citation type="journal article" date="2018" name="Sci. Rep.">
        <title>Genomic signatures of local adaptation to the degree of environmental predictability in rotifers.</title>
        <authorList>
            <person name="Franch-Gras L."/>
            <person name="Hahn C."/>
            <person name="Garcia-Roger E.M."/>
            <person name="Carmona M.J."/>
            <person name="Serra M."/>
            <person name="Gomez A."/>
        </authorList>
    </citation>
    <scope>NUCLEOTIDE SEQUENCE [LARGE SCALE GENOMIC DNA]</scope>
    <source>
        <strain evidence="1">HYR1</strain>
    </source>
</reference>
<name>A0A3M7PUA0_BRAPC</name>
<accession>A0A3M7PUA0</accession>